<feature type="transmembrane region" description="Helical" evidence="1">
    <location>
        <begin position="135"/>
        <end position="157"/>
    </location>
</feature>
<evidence type="ECO:0000313" key="3">
    <source>
        <dbReference type="Proteomes" id="UP001375370"/>
    </source>
</evidence>
<feature type="transmembrane region" description="Helical" evidence="1">
    <location>
        <begin position="60"/>
        <end position="79"/>
    </location>
</feature>
<name>A0ABZ2J4E1_9CHLR</name>
<proteinExistence type="predicted"/>
<reference evidence="2 3" key="1">
    <citation type="submission" date="2024-03" db="EMBL/GenBank/DDBJ databases">
        <title>A Dehalogenimonas Isolated from Estuarine Sediments Dihaloeliminates Chlorinated Alkanes.</title>
        <authorList>
            <person name="Yang Y."/>
            <person name="Wang H."/>
        </authorList>
    </citation>
    <scope>NUCLEOTIDE SEQUENCE [LARGE SCALE GENOMIC DNA]</scope>
    <source>
        <strain evidence="2 3">W</strain>
    </source>
</reference>
<protein>
    <recommendedName>
        <fullName evidence="4">DUF1648 domain-containing protein</fullName>
    </recommendedName>
</protein>
<dbReference type="Proteomes" id="UP001375370">
    <property type="component" value="Chromosome"/>
</dbReference>
<keyword evidence="1" id="KW-1133">Transmembrane helix</keyword>
<dbReference type="EMBL" id="CP146612">
    <property type="protein sequence ID" value="WWX25168.1"/>
    <property type="molecule type" value="Genomic_DNA"/>
</dbReference>
<keyword evidence="1" id="KW-0472">Membrane</keyword>
<sequence>MPQNPDPLKFRLSFIILPLAVMVIAAGIAGFFFGQLPAEIHYRFGLDGAPSGDPVSKNGFIGLMLAIQIGLTGLAYLSVRAIGRVQLFQDNVHNFWFNPTKLLTAMGNMPAIIQTVVAYILIDGIFYALNDSHLMPLWLFTLITLVLGGIILIIYALPVVLQTYRGFDSFQDKKKE</sequence>
<evidence type="ECO:0000313" key="2">
    <source>
        <dbReference type="EMBL" id="WWX25168.1"/>
    </source>
</evidence>
<accession>A0ABZ2J4E1</accession>
<keyword evidence="3" id="KW-1185">Reference proteome</keyword>
<evidence type="ECO:0000256" key="1">
    <source>
        <dbReference type="SAM" id="Phobius"/>
    </source>
</evidence>
<dbReference type="RefSeq" id="WP_338737308.1">
    <property type="nucleotide sequence ID" value="NZ_CP146612.1"/>
</dbReference>
<feature type="transmembrane region" description="Helical" evidence="1">
    <location>
        <begin position="12"/>
        <end position="33"/>
    </location>
</feature>
<gene>
    <name evidence="2" type="ORF">V8247_07870</name>
</gene>
<evidence type="ECO:0008006" key="4">
    <source>
        <dbReference type="Google" id="ProtNLM"/>
    </source>
</evidence>
<keyword evidence="1" id="KW-0812">Transmembrane</keyword>
<feature type="transmembrane region" description="Helical" evidence="1">
    <location>
        <begin position="111"/>
        <end position="129"/>
    </location>
</feature>
<organism evidence="2 3">
    <name type="scientific">Candidatus Dehalogenimonas loeffleri</name>
    <dbReference type="NCBI Taxonomy" id="3127115"/>
    <lineage>
        <taxon>Bacteria</taxon>
        <taxon>Bacillati</taxon>
        <taxon>Chloroflexota</taxon>
        <taxon>Dehalococcoidia</taxon>
        <taxon>Dehalococcoidales</taxon>
        <taxon>Dehalococcoidaceae</taxon>
        <taxon>Dehalogenimonas</taxon>
    </lineage>
</organism>